<organism evidence="1 2">
    <name type="scientific">Piscirickettsia litoralis</name>
    <dbReference type="NCBI Taxonomy" id="1891921"/>
    <lineage>
        <taxon>Bacteria</taxon>
        <taxon>Pseudomonadati</taxon>
        <taxon>Pseudomonadota</taxon>
        <taxon>Gammaproteobacteria</taxon>
        <taxon>Thiotrichales</taxon>
        <taxon>Piscirickettsiaceae</taxon>
        <taxon>Piscirickettsia</taxon>
    </lineage>
</organism>
<gene>
    <name evidence="1" type="ORF">BGC07_01405</name>
</gene>
<accession>A0ABX3A059</accession>
<dbReference type="Proteomes" id="UP000094329">
    <property type="component" value="Unassembled WGS sequence"/>
</dbReference>
<protein>
    <submittedName>
        <fullName evidence="1">Uncharacterized protein</fullName>
    </submittedName>
</protein>
<proteinExistence type="predicted"/>
<name>A0ABX3A059_9GAMM</name>
<dbReference type="RefSeq" id="WP_069311670.1">
    <property type="nucleotide sequence ID" value="NZ_MDTU01000001.1"/>
</dbReference>
<dbReference type="EMBL" id="MDTU01000001">
    <property type="protein sequence ID" value="ODN41868.1"/>
    <property type="molecule type" value="Genomic_DNA"/>
</dbReference>
<reference evidence="1 2" key="1">
    <citation type="submission" date="2016-08" db="EMBL/GenBank/DDBJ databases">
        <title>Draft genome sequence of Candidatus Piscirickettsia litoralis, from seawater.</title>
        <authorList>
            <person name="Wan X."/>
            <person name="Lee A.J."/>
            <person name="Hou S."/>
            <person name="Donachie S.P."/>
        </authorList>
    </citation>
    <scope>NUCLEOTIDE SEQUENCE [LARGE SCALE GENOMIC DNA]</scope>
    <source>
        <strain evidence="1 2">Y2</strain>
    </source>
</reference>
<evidence type="ECO:0000313" key="2">
    <source>
        <dbReference type="Proteomes" id="UP000094329"/>
    </source>
</evidence>
<comment type="caution">
    <text evidence="1">The sequence shown here is derived from an EMBL/GenBank/DDBJ whole genome shotgun (WGS) entry which is preliminary data.</text>
</comment>
<evidence type="ECO:0000313" key="1">
    <source>
        <dbReference type="EMBL" id="ODN41868.1"/>
    </source>
</evidence>
<keyword evidence="2" id="KW-1185">Reference proteome</keyword>
<sequence length="144" mass="15805">MPKLISQQRISRTIERLHNLSALLESGRVPIVDVRNAMVSLDGKIPGFSSSDNLGKQIRDLLGYVNGLGQCTNRLEKVKGALVLRTIESTLERGVAQDRAKEITETLANEMNAPYAVAALTYKLATGRRAPEPKEQKNSSCLVM</sequence>